<evidence type="ECO:0000313" key="1">
    <source>
        <dbReference type="EMBL" id="RBO87004.1"/>
    </source>
</evidence>
<evidence type="ECO:0000313" key="2">
    <source>
        <dbReference type="Proteomes" id="UP000252586"/>
    </source>
</evidence>
<dbReference type="Proteomes" id="UP000252586">
    <property type="component" value="Unassembled WGS sequence"/>
</dbReference>
<dbReference type="EMBL" id="QNRE01000012">
    <property type="protein sequence ID" value="RBO87004.1"/>
    <property type="molecule type" value="Genomic_DNA"/>
</dbReference>
<comment type="caution">
    <text evidence="1">The sequence shown here is derived from an EMBL/GenBank/DDBJ whole genome shotgun (WGS) entry which is preliminary data.</text>
</comment>
<protein>
    <submittedName>
        <fullName evidence="1">Uncharacterized protein</fullName>
    </submittedName>
</protein>
<keyword evidence="2" id="KW-1185">Reference proteome</keyword>
<gene>
    <name evidence="1" type="ORF">DFR74_112181</name>
</gene>
<sequence>MSILAVLDQVSCANTAWATRTPRHAHHAMQVHLDCTVGECPAKTHAWRMLVRLGHIRPDSGRPRS</sequence>
<proteinExistence type="predicted"/>
<name>A0A366DC58_9NOCA</name>
<accession>A0A366DC58</accession>
<organism evidence="1 2">
    <name type="scientific">Nocardia puris</name>
    <dbReference type="NCBI Taxonomy" id="208602"/>
    <lineage>
        <taxon>Bacteria</taxon>
        <taxon>Bacillati</taxon>
        <taxon>Actinomycetota</taxon>
        <taxon>Actinomycetes</taxon>
        <taxon>Mycobacteriales</taxon>
        <taxon>Nocardiaceae</taxon>
        <taxon>Nocardia</taxon>
    </lineage>
</organism>
<dbReference type="STRING" id="1210090.GCA_001613185_01321"/>
<reference evidence="1 2" key="1">
    <citation type="submission" date="2018-06" db="EMBL/GenBank/DDBJ databases">
        <title>Genomic Encyclopedia of Type Strains, Phase IV (KMG-IV): sequencing the most valuable type-strain genomes for metagenomic binning, comparative biology and taxonomic classification.</title>
        <authorList>
            <person name="Goeker M."/>
        </authorList>
    </citation>
    <scope>NUCLEOTIDE SEQUENCE [LARGE SCALE GENOMIC DNA]</scope>
    <source>
        <strain evidence="1 2">DSM 44599</strain>
    </source>
</reference>
<dbReference type="AlphaFoldDB" id="A0A366DC58"/>